<feature type="region of interest" description="Disordered" evidence="1">
    <location>
        <begin position="203"/>
        <end position="271"/>
    </location>
</feature>
<reference evidence="4 5" key="1">
    <citation type="submission" date="2016-07" db="EMBL/GenBank/DDBJ databases">
        <title>Draft genome of the white-rot fungus Obba rivulosa 3A-2.</title>
        <authorList>
            <consortium name="DOE Joint Genome Institute"/>
            <person name="Miettinen O."/>
            <person name="Riley R."/>
            <person name="Acob R."/>
            <person name="Barry K."/>
            <person name="Cullen D."/>
            <person name="De Vries R."/>
            <person name="Hainaut M."/>
            <person name="Hatakka A."/>
            <person name="Henrissat B."/>
            <person name="Hilden K."/>
            <person name="Kuo R."/>
            <person name="Labutti K."/>
            <person name="Lipzen A."/>
            <person name="Makela M.R."/>
            <person name="Sandor L."/>
            <person name="Spatafora J.W."/>
            <person name="Grigoriev I.V."/>
            <person name="Hibbett D.S."/>
        </authorList>
    </citation>
    <scope>NUCLEOTIDE SEQUENCE [LARGE SCALE GENOMIC DNA]</scope>
    <source>
        <strain evidence="4 5">3A-2</strain>
    </source>
</reference>
<dbReference type="SMART" id="SM00717">
    <property type="entry name" value="SANT"/>
    <property type="match status" value="1"/>
</dbReference>
<dbReference type="Gene3D" id="1.10.10.60">
    <property type="entry name" value="Homeodomain-like"/>
    <property type="match status" value="1"/>
</dbReference>
<dbReference type="Pfam" id="PF15963">
    <property type="entry name" value="Myb_DNA-bind_7"/>
    <property type="match status" value="1"/>
</dbReference>
<feature type="region of interest" description="Disordered" evidence="1">
    <location>
        <begin position="403"/>
        <end position="459"/>
    </location>
</feature>
<name>A0A8E2AK45_9APHY</name>
<dbReference type="PANTHER" id="PTHR22929">
    <property type="entry name" value="RNA POLYMERASE III TRANSCRIPTION INITIATION FACTOR B"/>
    <property type="match status" value="1"/>
</dbReference>
<feature type="domain" description="Myb-like" evidence="2">
    <location>
        <begin position="328"/>
        <end position="375"/>
    </location>
</feature>
<dbReference type="EMBL" id="KV722547">
    <property type="protein sequence ID" value="OCH86043.1"/>
    <property type="molecule type" value="Genomic_DNA"/>
</dbReference>
<feature type="compositionally biased region" description="Polar residues" evidence="1">
    <location>
        <begin position="214"/>
        <end position="223"/>
    </location>
</feature>
<organism evidence="4 5">
    <name type="scientific">Obba rivulosa</name>
    <dbReference type="NCBI Taxonomy" id="1052685"/>
    <lineage>
        <taxon>Eukaryota</taxon>
        <taxon>Fungi</taxon>
        <taxon>Dikarya</taxon>
        <taxon>Basidiomycota</taxon>
        <taxon>Agaricomycotina</taxon>
        <taxon>Agaricomycetes</taxon>
        <taxon>Polyporales</taxon>
        <taxon>Gelatoporiaceae</taxon>
        <taxon>Obba</taxon>
    </lineage>
</organism>
<dbReference type="GO" id="GO:0000126">
    <property type="term" value="C:transcription factor TFIIIB complex"/>
    <property type="evidence" value="ECO:0007669"/>
    <property type="project" value="TreeGrafter"/>
</dbReference>
<feature type="compositionally biased region" description="Polar residues" evidence="1">
    <location>
        <begin position="235"/>
        <end position="244"/>
    </location>
</feature>
<evidence type="ECO:0008006" key="6">
    <source>
        <dbReference type="Google" id="ProtNLM"/>
    </source>
</evidence>
<evidence type="ECO:0000256" key="1">
    <source>
        <dbReference type="SAM" id="MobiDB-lite"/>
    </source>
</evidence>
<evidence type="ECO:0000313" key="4">
    <source>
        <dbReference type="EMBL" id="OCH86043.1"/>
    </source>
</evidence>
<dbReference type="PROSITE" id="PS51293">
    <property type="entry name" value="SANT"/>
    <property type="match status" value="1"/>
</dbReference>
<protein>
    <recommendedName>
        <fullName evidence="6">Myb-like domain-containing protein</fullName>
    </recommendedName>
</protein>
<dbReference type="InterPro" id="IPR017884">
    <property type="entry name" value="SANT_dom"/>
</dbReference>
<dbReference type="GO" id="GO:0070898">
    <property type="term" value="P:RNA polymerase III preinitiation complex assembly"/>
    <property type="evidence" value="ECO:0007669"/>
    <property type="project" value="TreeGrafter"/>
</dbReference>
<evidence type="ECO:0000259" key="3">
    <source>
        <dbReference type="PROSITE" id="PS51293"/>
    </source>
</evidence>
<dbReference type="InterPro" id="IPR009057">
    <property type="entry name" value="Homeodomain-like_sf"/>
</dbReference>
<feature type="region of interest" description="Disordered" evidence="1">
    <location>
        <begin position="31"/>
        <end position="151"/>
    </location>
</feature>
<dbReference type="PROSITE" id="PS50090">
    <property type="entry name" value="MYB_LIKE"/>
    <property type="match status" value="1"/>
</dbReference>
<proteinExistence type="predicted"/>
<keyword evidence="5" id="KW-1185">Reference proteome</keyword>
<accession>A0A8E2AK45</accession>
<dbReference type="Proteomes" id="UP000250043">
    <property type="component" value="Unassembled WGS sequence"/>
</dbReference>
<sequence length="477" mass="52549">MQPPQAAETHLHVLGQAASSVIDSEHARLALNTESVVKTTRPRRKTTRDYSEQDTEGSEPQVGTRRKRKAKSVDGPVDAAISTEGVEQPSRKRRSKKQIAPDNQPEPLEGEHYIQEGQARRASTAPRRSRTRQPSLPPFDPDADPGAELDPTATTMAALCNDTGQGRVSTKAAQIVNNHIAWRAANREKRARLKAAMEAKKYGRNVDEEESGANAESQENNAGGNAVGTAPGPSAVTSRSVSRHPSTDGGENDGGENDRGENTGDDFDYTQNLNTSRFNVQVRIGPNGETIIDEDSLFVNRDEEQDTADYTHVEESDTTKFVNSSTYSKKVRGSRWSAEETELFYDALSQFGENYELISYVLPGRDRKACKNKFKAEDKKDPARITYCLTHRRPYDIATLSRMTGKDFSGPTPEIRAPTPLRSIELDTNRPEEPSTSPKRVVQKKSKTSGTGDDVEVLGDLEDIEKAGLDESLFDSL</sequence>
<feature type="domain" description="SANT" evidence="3">
    <location>
        <begin position="331"/>
        <end position="382"/>
    </location>
</feature>
<dbReference type="InterPro" id="IPR001005">
    <property type="entry name" value="SANT/Myb"/>
</dbReference>
<dbReference type="OrthoDB" id="272624at2759"/>
<dbReference type="GO" id="GO:0001156">
    <property type="term" value="F:TFIIIC-class transcription factor complex binding"/>
    <property type="evidence" value="ECO:0007669"/>
    <property type="project" value="TreeGrafter"/>
</dbReference>
<dbReference type="SUPFAM" id="SSF46689">
    <property type="entry name" value="Homeodomain-like"/>
    <property type="match status" value="1"/>
</dbReference>
<evidence type="ECO:0000313" key="5">
    <source>
        <dbReference type="Proteomes" id="UP000250043"/>
    </source>
</evidence>
<dbReference type="CDD" id="cd00167">
    <property type="entry name" value="SANT"/>
    <property type="match status" value="1"/>
</dbReference>
<evidence type="ECO:0000259" key="2">
    <source>
        <dbReference type="PROSITE" id="PS50090"/>
    </source>
</evidence>
<gene>
    <name evidence="4" type="ORF">OBBRIDRAFT_738768</name>
</gene>
<feature type="compositionally biased region" description="Basic and acidic residues" evidence="1">
    <location>
        <begin position="424"/>
        <end position="433"/>
    </location>
</feature>
<dbReference type="PANTHER" id="PTHR22929:SF0">
    <property type="entry name" value="TRANSCRIPTION FACTOR TFIIIB COMPONENT B'' HOMOLOG"/>
    <property type="match status" value="1"/>
</dbReference>
<dbReference type="InterPro" id="IPR039467">
    <property type="entry name" value="TFIIIB_B''_Myb"/>
</dbReference>
<dbReference type="AlphaFoldDB" id="A0A8E2AK45"/>